<dbReference type="AlphaFoldDB" id="Q1CY18"/>
<sequence length="481" mass="48591">MQVELASFGRSRRLSGLPRLTPPSCARLYLRAHRVSAACARKGDLVRRGTILFVLAVVTSVGCGDAADPDPGGCPETGTGTLELAIEGLPASANPHVIIRRGSESREVRAGGQLAGLAAGMWTLSPEPVAGSGGRVRAAYDAPARQVCVLDGEAAAAAIQYALIPSSQRLWLSTSNGAAEVEAFAAEELEVTGAPQATVRLGSSPGIPRASGLAFDRRGNLWVALGSGELRRYPAGDLGASGVKSPDVIMSGGVLSAGSPGPIAIAFDAAGDLWTSIGFSNTVIRFGAAQLVSGTAPAPQVVLSGLGDPSTLAFDAVGNLWVGDVTAGASRIHKVAASSLQASGAVTSVTSIEVLEAAPGRSFAGPAGLAFDGERNLWVSYGASGVVVRLTPDDQGGSGAVSVVPGIQIDAGGPKELAFDEGGGLWMAYNSGRISRLSPSQLSVSGAPTPDVVISSPDLGATHGVAVYPAPANLPLFHRLP</sequence>
<gene>
    <name evidence="1" type="ordered locus">MXAN_6584</name>
</gene>
<dbReference type="PANTHER" id="PTHR40274:SF4">
    <property type="entry name" value="BLL1406 PROTEIN"/>
    <property type="match status" value="1"/>
</dbReference>
<dbReference type="EMBL" id="CP000113">
    <property type="protein sequence ID" value="ABF91442.1"/>
    <property type="molecule type" value="Genomic_DNA"/>
</dbReference>
<dbReference type="InterPro" id="IPR051344">
    <property type="entry name" value="Vgb"/>
</dbReference>
<reference evidence="1 2" key="1">
    <citation type="journal article" date="2006" name="Proc. Natl. Acad. Sci. U.S.A.">
        <title>Evolution of sensory complexity recorded in a myxobacterial genome.</title>
        <authorList>
            <person name="Goldman B.S."/>
            <person name="Nierman W.C."/>
            <person name="Kaiser D."/>
            <person name="Slater S.C."/>
            <person name="Durkin A.S."/>
            <person name="Eisen J.A."/>
            <person name="Ronning C.M."/>
            <person name="Barbazuk W.B."/>
            <person name="Blanchard M."/>
            <person name="Field C."/>
            <person name="Halling C."/>
            <person name="Hinkle G."/>
            <person name="Iartchuk O."/>
            <person name="Kim H.S."/>
            <person name="Mackenzie C."/>
            <person name="Madupu R."/>
            <person name="Miller N."/>
            <person name="Shvartsbeyn A."/>
            <person name="Sullivan S.A."/>
            <person name="Vaudin M."/>
            <person name="Wiegand R."/>
            <person name="Kaplan H.B."/>
        </authorList>
    </citation>
    <scope>NUCLEOTIDE SEQUENCE [LARGE SCALE GENOMIC DNA]</scope>
    <source>
        <strain evidence="2">DK1622</strain>
    </source>
</reference>
<dbReference type="PANTHER" id="PTHR40274">
    <property type="entry name" value="VIRGINIAMYCIN B LYASE"/>
    <property type="match status" value="1"/>
</dbReference>
<evidence type="ECO:0000313" key="2">
    <source>
        <dbReference type="Proteomes" id="UP000002402"/>
    </source>
</evidence>
<dbReference type="eggNOG" id="COG3386">
    <property type="taxonomic scope" value="Bacteria"/>
</dbReference>
<proteinExistence type="predicted"/>
<dbReference type="SUPFAM" id="SSF63829">
    <property type="entry name" value="Calcium-dependent phosphotriesterase"/>
    <property type="match status" value="1"/>
</dbReference>
<dbReference type="Proteomes" id="UP000002402">
    <property type="component" value="Chromosome"/>
</dbReference>
<keyword evidence="2" id="KW-1185">Reference proteome</keyword>
<protein>
    <submittedName>
        <fullName evidence="1">NHL repeat protein</fullName>
    </submittedName>
</protein>
<name>Q1CY18_MYXXD</name>
<dbReference type="HOGENOM" id="CLU_048435_0_0_7"/>
<evidence type="ECO:0000313" key="1">
    <source>
        <dbReference type="EMBL" id="ABF91442.1"/>
    </source>
</evidence>
<accession>Q1CY18</accession>
<dbReference type="Gene3D" id="2.120.10.30">
    <property type="entry name" value="TolB, C-terminal domain"/>
    <property type="match status" value="1"/>
</dbReference>
<dbReference type="KEGG" id="mxa:MXAN_6584"/>
<dbReference type="InterPro" id="IPR011042">
    <property type="entry name" value="6-blade_b-propeller_TolB-like"/>
</dbReference>
<dbReference type="STRING" id="246197.MXAN_6584"/>
<dbReference type="EnsemblBacteria" id="ABF91442">
    <property type="protein sequence ID" value="ABF91442"/>
    <property type="gene ID" value="MXAN_6584"/>
</dbReference>
<organism evidence="1 2">
    <name type="scientific">Myxococcus xanthus (strain DK1622)</name>
    <dbReference type="NCBI Taxonomy" id="246197"/>
    <lineage>
        <taxon>Bacteria</taxon>
        <taxon>Pseudomonadati</taxon>
        <taxon>Myxococcota</taxon>
        <taxon>Myxococcia</taxon>
        <taxon>Myxococcales</taxon>
        <taxon>Cystobacterineae</taxon>
        <taxon>Myxococcaceae</taxon>
        <taxon>Myxococcus</taxon>
    </lineage>
</organism>